<keyword evidence="3" id="KW-1185">Reference proteome</keyword>
<protein>
    <submittedName>
        <fullName evidence="2">Por secretion system C-terminal sorting domain-containing protein</fullName>
    </submittedName>
</protein>
<dbReference type="EMBL" id="FOXH01000007">
    <property type="protein sequence ID" value="SFP94917.1"/>
    <property type="molecule type" value="Genomic_DNA"/>
</dbReference>
<feature type="chain" id="PRO_5011768229" evidence="1">
    <location>
        <begin position="22"/>
        <end position="876"/>
    </location>
</feature>
<dbReference type="STRING" id="1079859.SAMN04515674_107199"/>
<dbReference type="AlphaFoldDB" id="A0A1I5UIN2"/>
<dbReference type="OrthoDB" id="614750at2"/>
<evidence type="ECO:0000313" key="2">
    <source>
        <dbReference type="EMBL" id="SFP94917.1"/>
    </source>
</evidence>
<dbReference type="InterPro" id="IPR026444">
    <property type="entry name" value="Secre_tail"/>
</dbReference>
<evidence type="ECO:0000313" key="3">
    <source>
        <dbReference type="Proteomes" id="UP000199306"/>
    </source>
</evidence>
<keyword evidence="1" id="KW-0732">Signal</keyword>
<dbReference type="InterPro" id="IPR024079">
    <property type="entry name" value="MetalloPept_cat_dom_sf"/>
</dbReference>
<sequence length="876" mass="96888">MKNLLSKATLLVLTFTGTVFSAEAQKTPAKNNGVRMETRPGSIIYCPVPDRNTPYTPTYVAPPQEYLQKLSPNARPQADRSKFIVEYIDFPQEAKAAFQRAVDIWQSVIISDVPIKIRANWTILGDGILGSAYTTAIYRDFPGANKALTWYPVALAEKMAHKNLNGDDPDIIASFNANFDWSYQTVSVRGKEDLTSTVLHEIGHGLGFVSSFRAINNQTQGLWGYGFGPYIFDHYIENKTAQQIINQKLFENPSSALMDQYTSNALFFNSPSTTRNNNNTPAKLYAPYPYVTGSSISHLDEQTYKAGDKDALMTPQGAPGELTLNPGPIVLNMFKDMGWRGSSIIHTPFNDTEDMTKSFVFSIQVMSDTTYLPESIKMFYAINDNIKTKPVQASLTRIPNTDTYTFSLPASATERTISYYFQGSDLAGRTMLTPAEAPGKADSTFFYRFKVGADTTRPVVVYNNNISSMFSTETITKLPTLKGSDNIGIDTVYVEYSINGAVQKPFGLKRSNGDGILISDYDGNFEFPAGLLKGGEKITYRIVVKDKAKAKNTTYSPITGTYEFKVIQIQAPVAIYQTDFSNLQSTDFFTKGFSITTPASFKDPSMNSDHPYKDGSEEDVDVDPFTNTYFTLLKPVTLRADTAKIYFDEVVLVEPGETNAKFYNSDGSVNRQFYDYVIVEGSSDGGKTWKAFQAGWDSNDKPVWLSAWNSIVDQDNNSKAVGSPALFQKRQIDMLKAGYFKAGDKVLIRFKLHADAGAYGWGWTVDNLNIQGPAPGTSGGNQVLGLEEEVKTEVKLSPNPNETGEFRIEAKFVKPAGKVTLSVSTLTGKMLGTSTFEGIGTEFTQIVNLSNQAGGTYFIHLQVGDERIVKKAIFLR</sequence>
<dbReference type="RefSeq" id="WP_092017818.1">
    <property type="nucleotide sequence ID" value="NZ_FOXH01000007.1"/>
</dbReference>
<name>A0A1I5UIN2_9BACT</name>
<feature type="signal peptide" evidence="1">
    <location>
        <begin position="1"/>
        <end position="21"/>
    </location>
</feature>
<dbReference type="NCBIfam" id="TIGR04183">
    <property type="entry name" value="Por_Secre_tail"/>
    <property type="match status" value="1"/>
</dbReference>
<dbReference type="Gene3D" id="3.40.390.10">
    <property type="entry name" value="Collagenase (Catalytic Domain)"/>
    <property type="match status" value="1"/>
</dbReference>
<dbReference type="GO" id="GO:0008237">
    <property type="term" value="F:metallopeptidase activity"/>
    <property type="evidence" value="ECO:0007669"/>
    <property type="project" value="InterPro"/>
</dbReference>
<gene>
    <name evidence="2" type="ORF">SAMN04515674_107199</name>
</gene>
<dbReference type="SUPFAM" id="SSF55486">
    <property type="entry name" value="Metalloproteases ('zincins'), catalytic domain"/>
    <property type="match status" value="2"/>
</dbReference>
<reference evidence="2 3" key="1">
    <citation type="submission" date="2016-10" db="EMBL/GenBank/DDBJ databases">
        <authorList>
            <person name="de Groot N.N."/>
        </authorList>
    </citation>
    <scope>NUCLEOTIDE SEQUENCE [LARGE SCALE GENOMIC DNA]</scope>
    <source>
        <strain evidence="3">E92,LMG 26720,CCM 7988</strain>
    </source>
</reference>
<accession>A0A1I5UIN2</accession>
<dbReference type="Proteomes" id="UP000199306">
    <property type="component" value="Unassembled WGS sequence"/>
</dbReference>
<organism evidence="2 3">
    <name type="scientific">Pseudarcicella hirudinis</name>
    <dbReference type="NCBI Taxonomy" id="1079859"/>
    <lineage>
        <taxon>Bacteria</taxon>
        <taxon>Pseudomonadati</taxon>
        <taxon>Bacteroidota</taxon>
        <taxon>Cytophagia</taxon>
        <taxon>Cytophagales</taxon>
        <taxon>Flectobacillaceae</taxon>
        <taxon>Pseudarcicella</taxon>
    </lineage>
</organism>
<evidence type="ECO:0000256" key="1">
    <source>
        <dbReference type="SAM" id="SignalP"/>
    </source>
</evidence>
<proteinExistence type="predicted"/>